<accession>A0ABR6HJV0</accession>
<dbReference type="Proteomes" id="UP000576152">
    <property type="component" value="Unassembled WGS sequence"/>
</dbReference>
<evidence type="ECO:0000313" key="2">
    <source>
        <dbReference type="EMBL" id="MBB3710826.1"/>
    </source>
</evidence>
<dbReference type="PROSITE" id="PS50043">
    <property type="entry name" value="HTH_LUXR_2"/>
    <property type="match status" value="1"/>
</dbReference>
<keyword evidence="2" id="KW-0238">DNA-binding</keyword>
<organism evidence="2 3">
    <name type="scientific">Limimaricola variabilis</name>
    <dbReference type="NCBI Taxonomy" id="1492771"/>
    <lineage>
        <taxon>Bacteria</taxon>
        <taxon>Pseudomonadati</taxon>
        <taxon>Pseudomonadota</taxon>
        <taxon>Alphaproteobacteria</taxon>
        <taxon>Rhodobacterales</taxon>
        <taxon>Paracoccaceae</taxon>
        <taxon>Limimaricola</taxon>
    </lineage>
</organism>
<gene>
    <name evidence="2" type="ORF">FHS00_000379</name>
</gene>
<dbReference type="CDD" id="cd06170">
    <property type="entry name" value="LuxR_C_like"/>
    <property type="match status" value="1"/>
</dbReference>
<dbReference type="RefSeq" id="WP_183469322.1">
    <property type="nucleotide sequence ID" value="NZ_JACIBX010000001.1"/>
</dbReference>
<keyword evidence="3" id="KW-1185">Reference proteome</keyword>
<dbReference type="GO" id="GO:0003677">
    <property type="term" value="F:DNA binding"/>
    <property type="evidence" value="ECO:0007669"/>
    <property type="project" value="UniProtKB-KW"/>
</dbReference>
<dbReference type="InterPro" id="IPR011006">
    <property type="entry name" value="CheY-like_superfamily"/>
</dbReference>
<sequence length="256" mass="28189">MGRSFYNDAFPTKRDNPISPDFAGNPTRITDGHVITLIGKHPFELEVLAASLRHAFPRAAIHSYGSELEWAENREQDREDGIVLYNIGDTPLSNETTLLELRSFVQHAGRRRVIVISRRDDLMGVLDAIDCGAVGFIPSSVGLDELVECMRNASSKSVVIPRCSVLALRAAVARNGETNSGLERHFTSRQLAVAKALRHGAANKTIAYELGLCESTVKVHIRNIMRKLRATNRTQAAFRLNELANGSTSVDVLPDD</sequence>
<evidence type="ECO:0000259" key="1">
    <source>
        <dbReference type="PROSITE" id="PS50043"/>
    </source>
</evidence>
<dbReference type="SMART" id="SM00421">
    <property type="entry name" value="HTH_LUXR"/>
    <property type="match status" value="1"/>
</dbReference>
<evidence type="ECO:0000313" key="3">
    <source>
        <dbReference type="Proteomes" id="UP000576152"/>
    </source>
</evidence>
<dbReference type="SUPFAM" id="SSF46894">
    <property type="entry name" value="C-terminal effector domain of the bipartite response regulators"/>
    <property type="match status" value="1"/>
</dbReference>
<protein>
    <submittedName>
        <fullName evidence="2">DNA-binding NarL/FixJ family response regulator</fullName>
    </submittedName>
</protein>
<dbReference type="PANTHER" id="PTHR45566">
    <property type="entry name" value="HTH-TYPE TRANSCRIPTIONAL REGULATOR YHJB-RELATED"/>
    <property type="match status" value="1"/>
</dbReference>
<dbReference type="SUPFAM" id="SSF52172">
    <property type="entry name" value="CheY-like"/>
    <property type="match status" value="1"/>
</dbReference>
<dbReference type="InterPro" id="IPR000792">
    <property type="entry name" value="Tscrpt_reg_LuxR_C"/>
</dbReference>
<name>A0ABR6HJV0_9RHOB</name>
<dbReference type="PRINTS" id="PR00038">
    <property type="entry name" value="HTHLUXR"/>
</dbReference>
<dbReference type="PANTHER" id="PTHR45566:SF1">
    <property type="entry name" value="HTH-TYPE TRANSCRIPTIONAL REGULATOR YHJB-RELATED"/>
    <property type="match status" value="1"/>
</dbReference>
<comment type="caution">
    <text evidence="2">The sequence shown here is derived from an EMBL/GenBank/DDBJ whole genome shotgun (WGS) entry which is preliminary data.</text>
</comment>
<dbReference type="PROSITE" id="PS00622">
    <property type="entry name" value="HTH_LUXR_1"/>
    <property type="match status" value="1"/>
</dbReference>
<dbReference type="Gene3D" id="3.40.50.2300">
    <property type="match status" value="1"/>
</dbReference>
<dbReference type="InterPro" id="IPR016032">
    <property type="entry name" value="Sig_transdc_resp-reg_C-effctor"/>
</dbReference>
<dbReference type="Pfam" id="PF00196">
    <property type="entry name" value="GerE"/>
    <property type="match status" value="1"/>
</dbReference>
<dbReference type="InterPro" id="IPR051015">
    <property type="entry name" value="EvgA-like"/>
</dbReference>
<proteinExistence type="predicted"/>
<feature type="domain" description="HTH luxR-type" evidence="1">
    <location>
        <begin position="179"/>
        <end position="244"/>
    </location>
</feature>
<reference evidence="2 3" key="1">
    <citation type="submission" date="2020-08" db="EMBL/GenBank/DDBJ databases">
        <title>Genomic Encyclopedia of Type Strains, Phase III (KMG-III): the genomes of soil and plant-associated and newly described type strains.</title>
        <authorList>
            <person name="Whitman W."/>
        </authorList>
    </citation>
    <scope>NUCLEOTIDE SEQUENCE [LARGE SCALE GENOMIC DNA]</scope>
    <source>
        <strain evidence="2 3">CECT 8572</strain>
    </source>
</reference>
<dbReference type="EMBL" id="JACIBX010000001">
    <property type="protein sequence ID" value="MBB3710826.1"/>
    <property type="molecule type" value="Genomic_DNA"/>
</dbReference>